<dbReference type="Gene3D" id="3.90.550.10">
    <property type="entry name" value="Spore Coat Polysaccharide Biosynthesis Protein SpsA, Chain A"/>
    <property type="match status" value="1"/>
</dbReference>
<proteinExistence type="predicted"/>
<dbReference type="OrthoDB" id="468448at2"/>
<organism evidence="2 3">
    <name type="scientific">Allocoleopsis franciscana PCC 7113</name>
    <dbReference type="NCBI Taxonomy" id="1173027"/>
    <lineage>
        <taxon>Bacteria</taxon>
        <taxon>Bacillati</taxon>
        <taxon>Cyanobacteriota</taxon>
        <taxon>Cyanophyceae</taxon>
        <taxon>Coleofasciculales</taxon>
        <taxon>Coleofasciculaceae</taxon>
        <taxon>Allocoleopsis</taxon>
        <taxon>Allocoleopsis franciscana</taxon>
    </lineage>
</organism>
<dbReference type="InterPro" id="IPR029044">
    <property type="entry name" value="Nucleotide-diphossugar_trans"/>
</dbReference>
<dbReference type="InterPro" id="IPR001173">
    <property type="entry name" value="Glyco_trans_2-like"/>
</dbReference>
<dbReference type="KEGG" id="mic:Mic7113_4362"/>
<accession>K9WJY1</accession>
<dbReference type="InterPro" id="IPR050834">
    <property type="entry name" value="Glycosyltransf_2"/>
</dbReference>
<dbReference type="RefSeq" id="WP_015184195.1">
    <property type="nucleotide sequence ID" value="NC_019738.1"/>
</dbReference>
<gene>
    <name evidence="2" type="ORF">Mic7113_4362</name>
</gene>
<feature type="domain" description="Glycosyltransferase 2-like" evidence="1">
    <location>
        <begin position="6"/>
        <end position="158"/>
    </location>
</feature>
<protein>
    <submittedName>
        <fullName evidence="2">Glycosyl transferase</fullName>
    </submittedName>
</protein>
<dbReference type="CDD" id="cd00761">
    <property type="entry name" value="Glyco_tranf_GTA_type"/>
    <property type="match status" value="1"/>
</dbReference>
<keyword evidence="2" id="KW-0808">Transferase</keyword>
<dbReference type="Pfam" id="PF00535">
    <property type="entry name" value="Glycos_transf_2"/>
    <property type="match status" value="1"/>
</dbReference>
<dbReference type="GO" id="GO:0016740">
    <property type="term" value="F:transferase activity"/>
    <property type="evidence" value="ECO:0007669"/>
    <property type="project" value="UniProtKB-KW"/>
</dbReference>
<dbReference type="SUPFAM" id="SSF53448">
    <property type="entry name" value="Nucleotide-diphospho-sugar transferases"/>
    <property type="match status" value="1"/>
</dbReference>
<dbReference type="Proteomes" id="UP000010471">
    <property type="component" value="Chromosome"/>
</dbReference>
<name>K9WJY1_9CYAN</name>
<sequence>MVVDLTVAIPTYNGARRLPEVLDRLQLAYQDAACVTPDSGQTPQTNHSQTFSWEVLVVDNNSTDDTAQVVQSYQANWPQSCPLRYCFEPQQGAAFARRRAFQEANGVLVGFLDDDNIPAPDWVAAAYAFAQEHPAAGAYGSRIHGDFEVTPPENFHRLAPFLAITERGSQAQRYEPQNKVLPPSAGLVVRKQAWLESVPLQLVLTGRTPSSMLTGEDLEMLAHIQAKGWEIWYNPAMQIDHKIPHWRLKREYLIPFFRGIGLSRYVTRMLSVKPGQRPFATLAYLANDLRKMAFHLLKYGFRVRSDLIAACEMQLFVSSFISPFYLWSQGYLNQKD</sequence>
<dbReference type="HOGENOM" id="CLU_025996_19_2_3"/>
<evidence type="ECO:0000313" key="2">
    <source>
        <dbReference type="EMBL" id="AFZ20059.1"/>
    </source>
</evidence>
<dbReference type="AlphaFoldDB" id="K9WJY1"/>
<dbReference type="STRING" id="1173027.Mic7113_4362"/>
<dbReference type="NCBIfam" id="NF038302">
    <property type="entry name" value="EPS_HpsE"/>
    <property type="match status" value="1"/>
</dbReference>
<dbReference type="PANTHER" id="PTHR43685">
    <property type="entry name" value="GLYCOSYLTRANSFERASE"/>
    <property type="match status" value="1"/>
</dbReference>
<reference evidence="2 3" key="1">
    <citation type="submission" date="2012-06" db="EMBL/GenBank/DDBJ databases">
        <title>Finished chromosome of genome of Microcoleus sp. PCC 7113.</title>
        <authorList>
            <consortium name="US DOE Joint Genome Institute"/>
            <person name="Gugger M."/>
            <person name="Coursin T."/>
            <person name="Rippka R."/>
            <person name="Tandeau De Marsac N."/>
            <person name="Huntemann M."/>
            <person name="Wei C.-L."/>
            <person name="Han J."/>
            <person name="Detter J.C."/>
            <person name="Han C."/>
            <person name="Tapia R."/>
            <person name="Chen A."/>
            <person name="Kyrpides N."/>
            <person name="Mavromatis K."/>
            <person name="Markowitz V."/>
            <person name="Szeto E."/>
            <person name="Ivanova N."/>
            <person name="Pagani I."/>
            <person name="Pati A."/>
            <person name="Goodwin L."/>
            <person name="Nordberg H.P."/>
            <person name="Cantor M.N."/>
            <person name="Hua S.X."/>
            <person name="Woyke T."/>
            <person name="Kerfeld C.A."/>
        </authorList>
    </citation>
    <scope>NUCLEOTIDE SEQUENCE [LARGE SCALE GENOMIC DNA]</scope>
    <source>
        <strain evidence="2 3">PCC 7113</strain>
    </source>
</reference>
<dbReference type="PANTHER" id="PTHR43685:SF14">
    <property type="entry name" value="GLYCOSYLTRANSFERASE 2-LIKE DOMAIN-CONTAINING PROTEIN"/>
    <property type="match status" value="1"/>
</dbReference>
<keyword evidence="3" id="KW-1185">Reference proteome</keyword>
<dbReference type="PATRIC" id="fig|1173027.3.peg.4822"/>
<dbReference type="EMBL" id="CP003630">
    <property type="protein sequence ID" value="AFZ20059.1"/>
    <property type="molecule type" value="Genomic_DNA"/>
</dbReference>
<evidence type="ECO:0000259" key="1">
    <source>
        <dbReference type="Pfam" id="PF00535"/>
    </source>
</evidence>
<evidence type="ECO:0000313" key="3">
    <source>
        <dbReference type="Proteomes" id="UP000010471"/>
    </source>
</evidence>
<dbReference type="eggNOG" id="COG0463">
    <property type="taxonomic scope" value="Bacteria"/>
</dbReference>